<organism evidence="2 3">
    <name type="scientific">Suttonella indologenes</name>
    <dbReference type="NCBI Taxonomy" id="13276"/>
    <lineage>
        <taxon>Bacteria</taxon>
        <taxon>Pseudomonadati</taxon>
        <taxon>Pseudomonadota</taxon>
        <taxon>Gammaproteobacteria</taxon>
        <taxon>Cardiobacteriales</taxon>
        <taxon>Cardiobacteriaceae</taxon>
        <taxon>Suttonella</taxon>
    </lineage>
</organism>
<sequence>MLFRRLLLAAKAFSLPIFLEKDFIDHFRHDAEQEDAEGFFEFVCRQAVREFDAERCGQHGGDGEKHGENGQCPYGDFL</sequence>
<reference evidence="2 3" key="1">
    <citation type="submission" date="2018-06" db="EMBL/GenBank/DDBJ databases">
        <authorList>
            <consortium name="Pathogen Informatics"/>
            <person name="Doyle S."/>
        </authorList>
    </citation>
    <scope>NUCLEOTIDE SEQUENCE [LARGE SCALE GENOMIC DNA]</scope>
    <source>
        <strain evidence="2 3">NCTC10717</strain>
    </source>
</reference>
<feature type="region of interest" description="Disordered" evidence="1">
    <location>
        <begin position="58"/>
        <end position="78"/>
    </location>
</feature>
<accession>A0A380MJ16</accession>
<keyword evidence="3" id="KW-1185">Reference proteome</keyword>
<dbReference type="AlphaFoldDB" id="A0A380MJ16"/>
<feature type="compositionally biased region" description="Basic and acidic residues" evidence="1">
    <location>
        <begin position="58"/>
        <end position="68"/>
    </location>
</feature>
<protein>
    <submittedName>
        <fullName evidence="2">Uncharacterized protein</fullName>
    </submittedName>
</protein>
<dbReference type="EMBL" id="UHIA01000003">
    <property type="protein sequence ID" value="SUO91534.1"/>
    <property type="molecule type" value="Genomic_DNA"/>
</dbReference>
<evidence type="ECO:0000313" key="2">
    <source>
        <dbReference type="EMBL" id="SUO91534.1"/>
    </source>
</evidence>
<gene>
    <name evidence="2" type="ORF">NCTC10717_00200</name>
</gene>
<proteinExistence type="predicted"/>
<evidence type="ECO:0000256" key="1">
    <source>
        <dbReference type="SAM" id="MobiDB-lite"/>
    </source>
</evidence>
<name>A0A380MJ16_9GAMM</name>
<dbReference type="Proteomes" id="UP000254575">
    <property type="component" value="Unassembled WGS sequence"/>
</dbReference>
<evidence type="ECO:0000313" key="3">
    <source>
        <dbReference type="Proteomes" id="UP000254575"/>
    </source>
</evidence>